<dbReference type="AlphaFoldDB" id="A0AB39HCA9"/>
<dbReference type="KEGG" id="vih:AB0763_07010"/>
<sequence length="287" mass="33621">MWQSIAEQISHSLGYQTHIESKTKFDKLGLFDHYRLTLQNGQCLYLKLTDKSNRHLLESEFDTCQTLANTQTLIPPEAISLGQCKEGYFLYYPWQTEQPLCIKSSSQLGIQLAKLHNWGEQKQFGFDSDNYIVSTLQPNRWTDKWADFFAEQRIGWLLALLAEQGLYFGQVDDFVEQTKQRLKHHQPVPSLIHGHLCPENIKLTPQGPRCIQPACYWGDAECDLAMLEFNSPLPDSFYQAYLAYRPLAHGYEERRHLYRLYYRLLLLLQYGGQHLESTQQELYELFQ</sequence>
<dbReference type="RefSeq" id="WP_306100036.1">
    <property type="nucleotide sequence ID" value="NZ_CP162601.1"/>
</dbReference>
<reference evidence="3" key="1">
    <citation type="submission" date="2024-07" db="EMBL/GenBank/DDBJ databases">
        <title>Genome Analysis of a Potential Novel Vibrio Species Secreting pH- and Thermo-stable Alginate Lyase and its Application in Producing Alginate Oligosaccharides.</title>
        <authorList>
            <person name="Huang H."/>
            <person name="Bao K."/>
        </authorList>
    </citation>
    <scope>NUCLEOTIDE SEQUENCE</scope>
    <source>
        <strain evidence="3">HB236076</strain>
    </source>
</reference>
<organism evidence="3">
    <name type="scientific">Vibrio sp. HB236076</name>
    <dbReference type="NCBI Taxonomy" id="3232307"/>
    <lineage>
        <taxon>Bacteria</taxon>
        <taxon>Pseudomonadati</taxon>
        <taxon>Pseudomonadota</taxon>
        <taxon>Gammaproteobacteria</taxon>
        <taxon>Vibrionales</taxon>
        <taxon>Vibrionaceae</taxon>
        <taxon>Vibrio</taxon>
    </lineage>
</organism>
<dbReference type="PANTHER" id="PTHR12149">
    <property type="entry name" value="FRUCTOSAMINE 3 KINASE-RELATED PROTEIN"/>
    <property type="match status" value="1"/>
</dbReference>
<accession>A0AB39HCA9</accession>
<keyword evidence="2" id="KW-0808">Transferase</keyword>
<dbReference type="Pfam" id="PF03881">
    <property type="entry name" value="Fructosamin_kin"/>
    <property type="match status" value="1"/>
</dbReference>
<dbReference type="PANTHER" id="PTHR12149:SF8">
    <property type="entry name" value="PROTEIN-RIBULOSAMINE 3-KINASE"/>
    <property type="match status" value="1"/>
</dbReference>
<evidence type="ECO:0000256" key="2">
    <source>
        <dbReference type="PIRNR" id="PIRNR006221"/>
    </source>
</evidence>
<comment type="similarity">
    <text evidence="1 2">Belongs to the fructosamine kinase family.</text>
</comment>
<evidence type="ECO:0000313" key="3">
    <source>
        <dbReference type="EMBL" id="XDK23988.1"/>
    </source>
</evidence>
<keyword evidence="2 3" id="KW-0418">Kinase</keyword>
<protein>
    <submittedName>
        <fullName evidence="3">Fructosamine kinase family protein</fullName>
    </submittedName>
</protein>
<gene>
    <name evidence="3" type="ORF">AB0763_07010</name>
</gene>
<evidence type="ECO:0000256" key="1">
    <source>
        <dbReference type="ARBA" id="ARBA00009460"/>
    </source>
</evidence>
<proteinExistence type="inferred from homology"/>
<dbReference type="SUPFAM" id="SSF56112">
    <property type="entry name" value="Protein kinase-like (PK-like)"/>
    <property type="match status" value="1"/>
</dbReference>
<dbReference type="InterPro" id="IPR011009">
    <property type="entry name" value="Kinase-like_dom_sf"/>
</dbReference>
<dbReference type="Gene3D" id="3.30.200.20">
    <property type="entry name" value="Phosphorylase Kinase, domain 1"/>
    <property type="match status" value="1"/>
</dbReference>
<dbReference type="EMBL" id="CP162601">
    <property type="protein sequence ID" value="XDK23988.1"/>
    <property type="molecule type" value="Genomic_DNA"/>
</dbReference>
<dbReference type="InterPro" id="IPR016477">
    <property type="entry name" value="Fructo-/Ketosamine-3-kinase"/>
</dbReference>
<dbReference type="Gene3D" id="3.90.1200.10">
    <property type="match status" value="1"/>
</dbReference>
<dbReference type="PIRSF" id="PIRSF006221">
    <property type="entry name" value="Ketosamine-3-kinase"/>
    <property type="match status" value="1"/>
</dbReference>
<dbReference type="GO" id="GO:0016301">
    <property type="term" value="F:kinase activity"/>
    <property type="evidence" value="ECO:0007669"/>
    <property type="project" value="UniProtKB-UniRule"/>
</dbReference>
<name>A0AB39HCA9_9VIBR</name>